<comment type="caution">
    <text evidence="6">The sequence shown here is derived from an EMBL/GenBank/DDBJ whole genome shotgun (WGS) entry which is preliminary data.</text>
</comment>
<gene>
    <name evidence="6" type="ORF">GCM10010339_89200</name>
</gene>
<evidence type="ECO:0000259" key="5">
    <source>
        <dbReference type="Pfam" id="PF01494"/>
    </source>
</evidence>
<proteinExistence type="inferred from homology"/>
<dbReference type="Gene3D" id="3.50.50.60">
    <property type="entry name" value="FAD/NAD(P)-binding domain"/>
    <property type="match status" value="1"/>
</dbReference>
<dbReference type="GO" id="GO:0016709">
    <property type="term" value="F:oxidoreductase activity, acting on paired donors, with incorporation or reduction of molecular oxygen, NAD(P)H as one donor, and incorporation of one atom of oxygen"/>
    <property type="evidence" value="ECO:0007669"/>
    <property type="project" value="UniProtKB-ARBA"/>
</dbReference>
<dbReference type="Pfam" id="PF01494">
    <property type="entry name" value="FAD_binding_3"/>
    <property type="match status" value="1"/>
</dbReference>
<name>A0A918YVE5_9ACTN</name>
<keyword evidence="3" id="KW-0285">Flavoprotein</keyword>
<dbReference type="Pfam" id="PF21274">
    <property type="entry name" value="Rng_hyd_C"/>
    <property type="match status" value="1"/>
</dbReference>
<dbReference type="SUPFAM" id="SSF52833">
    <property type="entry name" value="Thioredoxin-like"/>
    <property type="match status" value="1"/>
</dbReference>
<dbReference type="InterPro" id="IPR036188">
    <property type="entry name" value="FAD/NAD-bd_sf"/>
</dbReference>
<evidence type="ECO:0000313" key="7">
    <source>
        <dbReference type="Proteomes" id="UP000655443"/>
    </source>
</evidence>
<reference evidence="6" key="2">
    <citation type="submission" date="2020-09" db="EMBL/GenBank/DDBJ databases">
        <authorList>
            <person name="Sun Q."/>
            <person name="Ohkuma M."/>
        </authorList>
    </citation>
    <scope>NUCLEOTIDE SEQUENCE</scope>
    <source>
        <strain evidence="6">JCM 4714</strain>
    </source>
</reference>
<dbReference type="RefSeq" id="WP_189959245.1">
    <property type="nucleotide sequence ID" value="NZ_BMVG01000060.1"/>
</dbReference>
<reference evidence="6" key="1">
    <citation type="journal article" date="2014" name="Int. J. Syst. Evol. Microbiol.">
        <title>Complete genome sequence of Corynebacterium casei LMG S-19264T (=DSM 44701T), isolated from a smear-ripened cheese.</title>
        <authorList>
            <consortium name="US DOE Joint Genome Institute (JGI-PGF)"/>
            <person name="Walter F."/>
            <person name="Albersmeier A."/>
            <person name="Kalinowski J."/>
            <person name="Ruckert C."/>
        </authorList>
    </citation>
    <scope>NUCLEOTIDE SEQUENCE</scope>
    <source>
        <strain evidence="6">JCM 4714</strain>
    </source>
</reference>
<keyword evidence="4" id="KW-0274">FAD</keyword>
<sequence length="525" mass="57494">MSRPGPHDVVVVGAGPIGLALTIALRLHGLYVMTVDKGPGPKREPRASVLWQRALEVLRDLGCMDAFAAHGLPLSTGEFHVAGHLAGVQQLHMGDTAFPGPLSIEQDSIERLLCDRVRQLGPDVDWSTEAVAVRVTPEHAEIDLANFGGRIRTVTARWVVGCEGAHSLVRKSLGIPFEGEQRHDLQCFQLNARPAWSHRHQPGTTRIFINRGVTLIAEPLPGGSTRLFAFLPDPEPRLNDPPTVNEMEAVVSAATAEAGVRLTPTTPRWANRARFHDRVATTLRHGPALLAGDSAHLWAPVGGRGLNTGLLGAHNLAWKLAAVHRGWGTEPLLDTYSDEQRRTALAVIRAMRRNVLELPPKALTLAAIRVLLPHALRRTHFQRQGALLLSDLGRNHRRSALSADRARPGAGGWLRAGDRLPDLSVTTDTGPARLHDLLSYRHWSLLLCNAHPDAGKCSALLETTHRYAMPVKVQTVQLAHTTRSGPVEGMLLLVRPDGYIGLRTRTTDRLGVTEYLDRWLVRRDG</sequence>
<feature type="domain" description="FAD-binding" evidence="5">
    <location>
        <begin position="8"/>
        <end position="349"/>
    </location>
</feature>
<dbReference type="GO" id="GO:0071949">
    <property type="term" value="F:FAD binding"/>
    <property type="evidence" value="ECO:0007669"/>
    <property type="project" value="InterPro"/>
</dbReference>
<dbReference type="PANTHER" id="PTHR43004">
    <property type="entry name" value="TRK SYSTEM POTASSIUM UPTAKE PROTEIN"/>
    <property type="match status" value="1"/>
</dbReference>
<dbReference type="AlphaFoldDB" id="A0A918YVE5"/>
<accession>A0A918YVE5</accession>
<comment type="cofactor">
    <cofactor evidence="1">
        <name>FAD</name>
        <dbReference type="ChEBI" id="CHEBI:57692"/>
    </cofactor>
</comment>
<dbReference type="SUPFAM" id="SSF51905">
    <property type="entry name" value="FAD/NAD(P)-binding domain"/>
    <property type="match status" value="1"/>
</dbReference>
<evidence type="ECO:0000256" key="4">
    <source>
        <dbReference type="ARBA" id="ARBA00022827"/>
    </source>
</evidence>
<dbReference type="InterPro" id="IPR050641">
    <property type="entry name" value="RIFMO-like"/>
</dbReference>
<protein>
    <submittedName>
        <fullName evidence="6">Oxygenase</fullName>
    </submittedName>
</protein>
<dbReference type="InterPro" id="IPR002938">
    <property type="entry name" value="FAD-bd"/>
</dbReference>
<evidence type="ECO:0000256" key="2">
    <source>
        <dbReference type="ARBA" id="ARBA00007801"/>
    </source>
</evidence>
<dbReference type="PANTHER" id="PTHR43004:SF19">
    <property type="entry name" value="BINDING MONOOXYGENASE, PUTATIVE (JCVI)-RELATED"/>
    <property type="match status" value="1"/>
</dbReference>
<evidence type="ECO:0000256" key="1">
    <source>
        <dbReference type="ARBA" id="ARBA00001974"/>
    </source>
</evidence>
<evidence type="ECO:0000313" key="6">
    <source>
        <dbReference type="EMBL" id="GHE15232.1"/>
    </source>
</evidence>
<dbReference type="Proteomes" id="UP000655443">
    <property type="component" value="Unassembled WGS sequence"/>
</dbReference>
<comment type="similarity">
    <text evidence="2">Belongs to the PheA/TfdB FAD monooxygenase family.</text>
</comment>
<dbReference type="EMBL" id="BMVG01000060">
    <property type="protein sequence ID" value="GHE15232.1"/>
    <property type="molecule type" value="Genomic_DNA"/>
</dbReference>
<dbReference type="InterPro" id="IPR036249">
    <property type="entry name" value="Thioredoxin-like_sf"/>
</dbReference>
<organism evidence="6 7">
    <name type="scientific">Streptomyces alanosinicus</name>
    <dbReference type="NCBI Taxonomy" id="68171"/>
    <lineage>
        <taxon>Bacteria</taxon>
        <taxon>Bacillati</taxon>
        <taxon>Actinomycetota</taxon>
        <taxon>Actinomycetes</taxon>
        <taxon>Kitasatosporales</taxon>
        <taxon>Streptomycetaceae</taxon>
        <taxon>Streptomyces</taxon>
    </lineage>
</organism>
<dbReference type="Gene3D" id="3.40.30.120">
    <property type="match status" value="1"/>
</dbReference>
<keyword evidence="7" id="KW-1185">Reference proteome</keyword>
<dbReference type="Gene3D" id="3.30.70.2450">
    <property type="match status" value="1"/>
</dbReference>
<dbReference type="PRINTS" id="PR00420">
    <property type="entry name" value="RNGMNOXGNASE"/>
</dbReference>
<evidence type="ECO:0000256" key="3">
    <source>
        <dbReference type="ARBA" id="ARBA00022630"/>
    </source>
</evidence>